<sequence>MKLTRTLVIASTLFAAAGAAHAADAGLYGYGNLGYADQKVDGLSNTHNRNGAGGLGVGMRVNDNLAVEGGYAYYGKTKADNGELKRDGARVAALGIVPLNDKVDVYGAASANYVHTKASVNGVSGTANDWAPGLGVGVGYKLTDRVGVRAGYDRIMNVGDGAQKTDMNLYNVGLTARF</sequence>
<dbReference type="Proteomes" id="UP000076625">
    <property type="component" value="Unassembled WGS sequence"/>
</dbReference>
<keyword evidence="6" id="KW-1185">Reference proteome</keyword>
<dbReference type="SUPFAM" id="SSF56925">
    <property type="entry name" value="OMPA-like"/>
    <property type="match status" value="1"/>
</dbReference>
<dbReference type="OrthoDB" id="9130661at2"/>
<comment type="caution">
    <text evidence="5">The sequence shown here is derived from an EMBL/GenBank/DDBJ whole genome shotgun (WGS) entry which is preliminary data.</text>
</comment>
<evidence type="ECO:0000313" key="5">
    <source>
        <dbReference type="EMBL" id="KZE32497.1"/>
    </source>
</evidence>
<organism evidence="5 6">
    <name type="scientific">Crenobacter luteus</name>
    <dbReference type="NCBI Taxonomy" id="1452487"/>
    <lineage>
        <taxon>Bacteria</taxon>
        <taxon>Pseudomonadati</taxon>
        <taxon>Pseudomonadota</taxon>
        <taxon>Betaproteobacteria</taxon>
        <taxon>Neisseriales</taxon>
        <taxon>Neisseriaceae</taxon>
        <taxon>Crenobacter</taxon>
    </lineage>
</organism>
<evidence type="ECO:0000259" key="4">
    <source>
        <dbReference type="Pfam" id="PF13505"/>
    </source>
</evidence>
<dbReference type="EMBL" id="LQQU01000020">
    <property type="protein sequence ID" value="KZE32497.1"/>
    <property type="molecule type" value="Genomic_DNA"/>
</dbReference>
<keyword evidence="2 3" id="KW-0732">Signal</keyword>
<dbReference type="GO" id="GO:0009279">
    <property type="term" value="C:cell outer membrane"/>
    <property type="evidence" value="ECO:0007669"/>
    <property type="project" value="UniProtKB-SubCell"/>
</dbReference>
<dbReference type="AlphaFoldDB" id="A0A163CI85"/>
<protein>
    <recommendedName>
        <fullName evidence="4">Outer membrane protein beta-barrel domain-containing protein</fullName>
    </recommendedName>
</protein>
<feature type="domain" description="Outer membrane protein beta-barrel" evidence="4">
    <location>
        <begin position="7"/>
        <end position="178"/>
    </location>
</feature>
<dbReference type="InterPro" id="IPR027385">
    <property type="entry name" value="Beta-barrel_OMP"/>
</dbReference>
<dbReference type="InterPro" id="IPR011250">
    <property type="entry name" value="OMP/PagP_B-barrel"/>
</dbReference>
<evidence type="ECO:0000313" key="6">
    <source>
        <dbReference type="Proteomes" id="UP000076625"/>
    </source>
</evidence>
<dbReference type="RefSeq" id="WP_066612169.1">
    <property type="nucleotide sequence ID" value="NZ_LQQU01000020.1"/>
</dbReference>
<name>A0A163CI85_9NEIS</name>
<dbReference type="Pfam" id="PF13505">
    <property type="entry name" value="OMP_b-brl"/>
    <property type="match status" value="1"/>
</dbReference>
<reference evidence="6" key="1">
    <citation type="submission" date="2016-01" db="EMBL/GenBank/DDBJ databases">
        <title>Draft genome of Chromobacterium sp. F49.</title>
        <authorList>
            <person name="Hong K.W."/>
        </authorList>
    </citation>
    <scope>NUCLEOTIDE SEQUENCE [LARGE SCALE GENOMIC DNA]</scope>
    <source>
        <strain evidence="6">CN10</strain>
    </source>
</reference>
<feature type="signal peptide" evidence="3">
    <location>
        <begin position="1"/>
        <end position="22"/>
    </location>
</feature>
<proteinExistence type="predicted"/>
<evidence type="ECO:0000256" key="3">
    <source>
        <dbReference type="SAM" id="SignalP"/>
    </source>
</evidence>
<comment type="subcellular location">
    <subcellularLocation>
        <location evidence="1">Cell outer membrane</location>
    </subcellularLocation>
</comment>
<dbReference type="STRING" id="1452487.AVW16_11465"/>
<accession>A0A163CI85</accession>
<evidence type="ECO:0000256" key="1">
    <source>
        <dbReference type="ARBA" id="ARBA00004442"/>
    </source>
</evidence>
<dbReference type="Gene3D" id="2.40.160.20">
    <property type="match status" value="1"/>
</dbReference>
<evidence type="ECO:0000256" key="2">
    <source>
        <dbReference type="ARBA" id="ARBA00022729"/>
    </source>
</evidence>
<feature type="chain" id="PRO_5007842027" description="Outer membrane protein beta-barrel domain-containing protein" evidence="3">
    <location>
        <begin position="23"/>
        <end position="178"/>
    </location>
</feature>
<gene>
    <name evidence="5" type="ORF">AVW16_11465</name>
</gene>